<dbReference type="PANTHER" id="PTHR36766">
    <property type="entry name" value="PLANT BROAD-SPECTRUM MILDEW RESISTANCE PROTEIN RPW8"/>
    <property type="match status" value="1"/>
</dbReference>
<dbReference type="InterPro" id="IPR032675">
    <property type="entry name" value="LRR_dom_sf"/>
</dbReference>
<dbReference type="InterPro" id="IPR055414">
    <property type="entry name" value="LRR_R13L4/SHOC2-like"/>
</dbReference>
<accession>A0A978VL46</accession>
<proteinExistence type="predicted"/>
<evidence type="ECO:0000313" key="8">
    <source>
        <dbReference type="EMBL" id="KAH7533815.1"/>
    </source>
</evidence>
<feature type="domain" description="Disease resistance R13L4/SHOC-2-like LRR" evidence="7">
    <location>
        <begin position="450"/>
        <end position="766"/>
    </location>
</feature>
<dbReference type="GO" id="GO:0051707">
    <property type="term" value="P:response to other organism"/>
    <property type="evidence" value="ECO:0007669"/>
    <property type="project" value="UniProtKB-ARBA"/>
</dbReference>
<dbReference type="CDD" id="cd14798">
    <property type="entry name" value="RX-CC_like"/>
    <property type="match status" value="1"/>
</dbReference>
<reference evidence="8" key="1">
    <citation type="journal article" date="2021" name="Front. Plant Sci.">
        <title>Chromosome-Scale Genome Assembly for Chinese Sour Jujube and Insights Into Its Genome Evolution and Domestication Signature.</title>
        <authorList>
            <person name="Shen L.-Y."/>
            <person name="Luo H."/>
            <person name="Wang X.-L."/>
            <person name="Wang X.-M."/>
            <person name="Qiu X.-J."/>
            <person name="Liu H."/>
            <person name="Zhou S.-S."/>
            <person name="Jia K.-H."/>
            <person name="Nie S."/>
            <person name="Bao Y.-T."/>
            <person name="Zhang R.-G."/>
            <person name="Yun Q.-Z."/>
            <person name="Chai Y.-H."/>
            <person name="Lu J.-Y."/>
            <person name="Li Y."/>
            <person name="Zhao S.-W."/>
            <person name="Mao J.-F."/>
            <person name="Jia S.-G."/>
            <person name="Mao Y.-M."/>
        </authorList>
    </citation>
    <scope>NUCLEOTIDE SEQUENCE</scope>
    <source>
        <strain evidence="8">AT0</strain>
        <tissue evidence="8">Leaf</tissue>
    </source>
</reference>
<dbReference type="Pfam" id="PF18052">
    <property type="entry name" value="Rx_N"/>
    <property type="match status" value="1"/>
</dbReference>
<dbReference type="Gene3D" id="1.10.8.430">
    <property type="entry name" value="Helical domain of apoptotic protease-activating factors"/>
    <property type="match status" value="1"/>
</dbReference>
<dbReference type="GO" id="GO:0005524">
    <property type="term" value="F:ATP binding"/>
    <property type="evidence" value="ECO:0007669"/>
    <property type="project" value="UniProtKB-KW"/>
</dbReference>
<evidence type="ECO:0000256" key="2">
    <source>
        <dbReference type="ARBA" id="ARBA00022741"/>
    </source>
</evidence>
<dbReference type="AlphaFoldDB" id="A0A978VL46"/>
<organism evidence="8 9">
    <name type="scientific">Ziziphus jujuba var. spinosa</name>
    <dbReference type="NCBI Taxonomy" id="714518"/>
    <lineage>
        <taxon>Eukaryota</taxon>
        <taxon>Viridiplantae</taxon>
        <taxon>Streptophyta</taxon>
        <taxon>Embryophyta</taxon>
        <taxon>Tracheophyta</taxon>
        <taxon>Spermatophyta</taxon>
        <taxon>Magnoliopsida</taxon>
        <taxon>eudicotyledons</taxon>
        <taxon>Gunneridae</taxon>
        <taxon>Pentapetalae</taxon>
        <taxon>rosids</taxon>
        <taxon>fabids</taxon>
        <taxon>Rosales</taxon>
        <taxon>Rhamnaceae</taxon>
        <taxon>Paliureae</taxon>
        <taxon>Ziziphus</taxon>
    </lineage>
</organism>
<evidence type="ECO:0000256" key="1">
    <source>
        <dbReference type="ARBA" id="ARBA00022737"/>
    </source>
</evidence>
<dbReference type="InterPro" id="IPR038005">
    <property type="entry name" value="RX-like_CC"/>
</dbReference>
<keyword evidence="2" id="KW-0547">Nucleotide-binding</keyword>
<dbReference type="Gene3D" id="1.20.5.4130">
    <property type="match status" value="1"/>
</dbReference>
<evidence type="ECO:0000256" key="3">
    <source>
        <dbReference type="ARBA" id="ARBA00022821"/>
    </source>
</evidence>
<name>A0A978VL46_ZIZJJ</name>
<evidence type="ECO:0000259" key="6">
    <source>
        <dbReference type="Pfam" id="PF18052"/>
    </source>
</evidence>
<dbReference type="Proteomes" id="UP000813462">
    <property type="component" value="Unassembled WGS sequence"/>
</dbReference>
<evidence type="ECO:0000259" key="5">
    <source>
        <dbReference type="Pfam" id="PF00931"/>
    </source>
</evidence>
<sequence>MGVEKFYNTFNSSPIQKGKKRKEKKMAESVVSFVLENLKQFLEDEVRSLSGVKNQVQSLQKLLDIINRFLQTSGGPDGNGENDLVKEAFVEQIREVAREAEDVIDKYIVHVIKQSKRNMVVKLLHLLDVRDVASTITSIKASINDCYDNREKFAAEGGQQQQHSAAADPPYRSDLEAEKDVGEGFADHLSELVNYLTDENNNKRDVVSITGMGGSGKTKLAINIFYDSAVQQRFEECRAFVSGSRHYKIKNWLVDTLKELKYSGETNITPKQLVRSVREQLQGKKYLVVLDGMWDNSVWDTLKQAFPDDGNGSRILITSREKVVASKDDYTFPPYRLPLLNEAESWQLLSNKVFQQGQCVDDEGEDLTHIGQQLAKNCNGLPLSIVVLGDLLKTRKILAETWSEIGDINDKHEEKCLGILASNKIARTLCIQGNACQYISSYEHLRSPSARSLLLFGQRKSMFMLENWQIIYKSFKHTRVLYFWDVRIRSIPKEIEKLVYLTYIRIGSDAEMLKIKALPASICNLPYLETIDIKGQIEETLPERIWRMKQLRHLRVSKGMRFPSRTSSSKGSESTSASTNNVMNHLRILCGLVVQKNANLLMVQVAEEFPNVEKLHLLYDKNKPLEESEVTQLFKGLENLTCLKGLKIVNFPKSGYVSNLFPSTLQKITIISSYLDSDHFRILGEHRKLRFLKISNTHDDALTRFSKLSCDPGSFPKLEVFQMIALKISKWKMDKNAMPKLRRVVIDQCDRLLCLPVELWSLPNLNSQNVEVSRMSEYFTKFPLQQPHQDQIKQTAAAQLVSANHDVGVGMIPNHDVGVGMIHSSTNQTFEVNPSNQVAGMNTSVSSLQSNNLLH</sequence>
<dbReference type="Gene3D" id="3.80.10.10">
    <property type="entry name" value="Ribonuclease Inhibitor"/>
    <property type="match status" value="1"/>
</dbReference>
<keyword evidence="1" id="KW-0677">Repeat</keyword>
<dbReference type="GO" id="GO:0006952">
    <property type="term" value="P:defense response"/>
    <property type="evidence" value="ECO:0007669"/>
    <property type="project" value="UniProtKB-KW"/>
</dbReference>
<protein>
    <submittedName>
        <fullName evidence="8">Uncharacterized protein</fullName>
    </submittedName>
</protein>
<dbReference type="InterPro" id="IPR027417">
    <property type="entry name" value="P-loop_NTPase"/>
</dbReference>
<comment type="caution">
    <text evidence="8">The sequence shown here is derived from an EMBL/GenBank/DDBJ whole genome shotgun (WGS) entry which is preliminary data.</text>
</comment>
<dbReference type="EMBL" id="JAEACU010000004">
    <property type="protein sequence ID" value="KAH7533815.1"/>
    <property type="molecule type" value="Genomic_DNA"/>
</dbReference>
<keyword evidence="4" id="KW-0067">ATP-binding</keyword>
<dbReference type="SUPFAM" id="SSF52058">
    <property type="entry name" value="L domain-like"/>
    <property type="match status" value="1"/>
</dbReference>
<dbReference type="Pfam" id="PF23598">
    <property type="entry name" value="LRR_14"/>
    <property type="match status" value="1"/>
</dbReference>
<evidence type="ECO:0000256" key="4">
    <source>
        <dbReference type="ARBA" id="ARBA00022840"/>
    </source>
</evidence>
<evidence type="ECO:0000313" key="9">
    <source>
        <dbReference type="Proteomes" id="UP000813462"/>
    </source>
</evidence>
<dbReference type="InterPro" id="IPR002182">
    <property type="entry name" value="NB-ARC"/>
</dbReference>
<dbReference type="InterPro" id="IPR041118">
    <property type="entry name" value="Rx_N"/>
</dbReference>
<dbReference type="SUPFAM" id="SSF52540">
    <property type="entry name" value="P-loop containing nucleoside triphosphate hydrolases"/>
    <property type="match status" value="1"/>
</dbReference>
<dbReference type="GO" id="GO:0043531">
    <property type="term" value="F:ADP binding"/>
    <property type="evidence" value="ECO:0007669"/>
    <property type="project" value="InterPro"/>
</dbReference>
<dbReference type="Pfam" id="PF00931">
    <property type="entry name" value="NB-ARC"/>
    <property type="match status" value="1"/>
</dbReference>
<feature type="domain" description="NB-ARC" evidence="5">
    <location>
        <begin position="187"/>
        <end position="356"/>
    </location>
</feature>
<dbReference type="Gene3D" id="3.40.50.300">
    <property type="entry name" value="P-loop containing nucleotide triphosphate hydrolases"/>
    <property type="match status" value="1"/>
</dbReference>
<feature type="domain" description="Disease resistance N-terminal" evidence="6">
    <location>
        <begin position="30"/>
        <end position="118"/>
    </location>
</feature>
<gene>
    <name evidence="8" type="ORF">FEM48_Zijuj04G0171800</name>
</gene>
<evidence type="ECO:0000259" key="7">
    <source>
        <dbReference type="Pfam" id="PF23598"/>
    </source>
</evidence>
<dbReference type="PANTHER" id="PTHR36766:SF70">
    <property type="entry name" value="DISEASE RESISTANCE PROTEIN RGA4"/>
    <property type="match status" value="1"/>
</dbReference>
<dbReference type="PRINTS" id="PR00364">
    <property type="entry name" value="DISEASERSIST"/>
</dbReference>
<dbReference type="InterPro" id="IPR042197">
    <property type="entry name" value="Apaf_helical"/>
</dbReference>
<keyword evidence="3" id="KW-0611">Plant defense</keyword>